<organism evidence="1 2">
    <name type="scientific">Ameca splendens</name>
    <dbReference type="NCBI Taxonomy" id="208324"/>
    <lineage>
        <taxon>Eukaryota</taxon>
        <taxon>Metazoa</taxon>
        <taxon>Chordata</taxon>
        <taxon>Craniata</taxon>
        <taxon>Vertebrata</taxon>
        <taxon>Euteleostomi</taxon>
        <taxon>Actinopterygii</taxon>
        <taxon>Neopterygii</taxon>
        <taxon>Teleostei</taxon>
        <taxon>Neoteleostei</taxon>
        <taxon>Acanthomorphata</taxon>
        <taxon>Ovalentaria</taxon>
        <taxon>Atherinomorphae</taxon>
        <taxon>Cyprinodontiformes</taxon>
        <taxon>Goodeidae</taxon>
        <taxon>Ameca</taxon>
    </lineage>
</organism>
<accession>A0ABV1A742</accession>
<dbReference type="PANTHER" id="PTHR31025">
    <property type="entry name" value="SI:CH211-196P9.1-RELATED"/>
    <property type="match status" value="1"/>
</dbReference>
<keyword evidence="2" id="KW-1185">Reference proteome</keyword>
<dbReference type="EMBL" id="JAHRIP010085034">
    <property type="protein sequence ID" value="MEQ2314010.1"/>
    <property type="molecule type" value="Genomic_DNA"/>
</dbReference>
<sequence length="96" mass="10929">MSYQDEHEDDTDQTIKVLVIHNPIAEEDPTDVSVVIEGNRVLNGCGNQTKACMLLMGLIYALNLEYPKMLKNTFVVFQKIFLELDTAKLLEKVHSF</sequence>
<evidence type="ECO:0000313" key="2">
    <source>
        <dbReference type="Proteomes" id="UP001469553"/>
    </source>
</evidence>
<dbReference type="Proteomes" id="UP001469553">
    <property type="component" value="Unassembled WGS sequence"/>
</dbReference>
<proteinExistence type="predicted"/>
<dbReference type="PANTHER" id="PTHR31025:SF31">
    <property type="entry name" value="SI:CH211-166E11.5"/>
    <property type="match status" value="1"/>
</dbReference>
<comment type="caution">
    <text evidence="1">The sequence shown here is derived from an EMBL/GenBank/DDBJ whole genome shotgun (WGS) entry which is preliminary data.</text>
</comment>
<gene>
    <name evidence="1" type="ORF">AMECASPLE_007698</name>
</gene>
<reference evidence="1 2" key="1">
    <citation type="submission" date="2021-06" db="EMBL/GenBank/DDBJ databases">
        <authorList>
            <person name="Palmer J.M."/>
        </authorList>
    </citation>
    <scope>NUCLEOTIDE SEQUENCE [LARGE SCALE GENOMIC DNA]</scope>
    <source>
        <strain evidence="1 2">AS_MEX2019</strain>
        <tissue evidence="1">Muscle</tissue>
    </source>
</reference>
<protein>
    <submittedName>
        <fullName evidence="1">Uncharacterized protein</fullName>
    </submittedName>
</protein>
<name>A0ABV1A742_9TELE</name>
<evidence type="ECO:0000313" key="1">
    <source>
        <dbReference type="EMBL" id="MEQ2314010.1"/>
    </source>
</evidence>